<comment type="caution">
    <text evidence="1">The sequence shown here is derived from an EMBL/GenBank/DDBJ whole genome shotgun (WGS) entry which is preliminary data.</text>
</comment>
<reference evidence="1 2" key="1">
    <citation type="journal article" date="2019" name="Int. J. Syst. Evol. Microbiol.">
        <title>The Global Catalogue of Microorganisms (GCM) 10K type strain sequencing project: providing services to taxonomists for standard genome sequencing and annotation.</title>
        <authorList>
            <consortium name="The Broad Institute Genomics Platform"/>
            <consortium name="The Broad Institute Genome Sequencing Center for Infectious Disease"/>
            <person name="Wu L."/>
            <person name="Ma J."/>
        </authorList>
    </citation>
    <scope>NUCLEOTIDE SEQUENCE [LARGE SCALE GENOMIC DNA]</scope>
    <source>
        <strain evidence="1 2">JCM 11813</strain>
    </source>
</reference>
<proteinExistence type="predicted"/>
<sequence>MKRQSWILLAVAAAVAVVAAFVAGLAVGNDRDSGRIGPAMMVGRSDGAPYGWGPMARYDDCPGWSDSDRGPGMMRGWGR</sequence>
<dbReference type="EMBL" id="BAAAJE010000002">
    <property type="protein sequence ID" value="GAA1132349.1"/>
    <property type="molecule type" value="Genomic_DNA"/>
</dbReference>
<gene>
    <name evidence="1" type="ORF">GCM10009606_10590</name>
</gene>
<evidence type="ECO:0000313" key="2">
    <source>
        <dbReference type="Proteomes" id="UP001499979"/>
    </source>
</evidence>
<protein>
    <submittedName>
        <fullName evidence="1">Uncharacterized protein</fullName>
    </submittedName>
</protein>
<dbReference type="RefSeq" id="WP_343906313.1">
    <property type="nucleotide sequence ID" value="NZ_BAAAJE010000002.1"/>
</dbReference>
<keyword evidence="2" id="KW-1185">Reference proteome</keyword>
<accession>A0ABN1UAL3</accession>
<evidence type="ECO:0000313" key="1">
    <source>
        <dbReference type="EMBL" id="GAA1132349.1"/>
    </source>
</evidence>
<name>A0ABN1UAL3_9ACTN</name>
<dbReference type="Proteomes" id="UP001499979">
    <property type="component" value="Unassembled WGS sequence"/>
</dbReference>
<organism evidence="1 2">
    <name type="scientific">Nocardioides aquiterrae</name>
    <dbReference type="NCBI Taxonomy" id="203799"/>
    <lineage>
        <taxon>Bacteria</taxon>
        <taxon>Bacillati</taxon>
        <taxon>Actinomycetota</taxon>
        <taxon>Actinomycetes</taxon>
        <taxon>Propionibacteriales</taxon>
        <taxon>Nocardioidaceae</taxon>
        <taxon>Nocardioides</taxon>
    </lineage>
</organism>